<reference evidence="1 2" key="1">
    <citation type="submission" date="2024-06" db="EMBL/GenBank/DDBJ databases">
        <title>Genomic Encyclopedia of Type Strains, Phase V (KMG-V): Genome sequencing to study the core and pangenomes of soil and plant-associated prokaryotes.</title>
        <authorList>
            <person name="Whitman W."/>
        </authorList>
    </citation>
    <scope>NUCLEOTIDE SEQUENCE [LARGE SCALE GENOMIC DNA]</scope>
    <source>
        <strain evidence="1 2">USDA 160</strain>
    </source>
</reference>
<evidence type="ECO:0000313" key="2">
    <source>
        <dbReference type="Proteomes" id="UP001549291"/>
    </source>
</evidence>
<proteinExistence type="predicted"/>
<evidence type="ECO:0000313" key="1">
    <source>
        <dbReference type="EMBL" id="MET4717704.1"/>
    </source>
</evidence>
<dbReference type="EMBL" id="JBEPTQ010000002">
    <property type="protein sequence ID" value="MET4717704.1"/>
    <property type="molecule type" value="Genomic_DNA"/>
</dbReference>
<protein>
    <submittedName>
        <fullName evidence="1">Uncharacterized protein</fullName>
    </submittedName>
</protein>
<comment type="caution">
    <text evidence="1">The sequence shown here is derived from an EMBL/GenBank/DDBJ whole genome shotgun (WGS) entry which is preliminary data.</text>
</comment>
<keyword evidence="2" id="KW-1185">Reference proteome</keyword>
<dbReference type="Proteomes" id="UP001549291">
    <property type="component" value="Unassembled WGS sequence"/>
</dbReference>
<sequence length="123" mass="13035">MTRLVANLTAGCLAVAYSNCAEARSYPIGAFDGAWHLIFETRSGSCDPSYNFDVNISNGNVSHPNFVRFRGRVSKTGAVRAFVKVQDKHAAGAGRLEPTSGSGTWSGYSGAAKCSGIWKATKV</sequence>
<organism evidence="1 2">
    <name type="scientific">Bradyrhizobium japonicum</name>
    <dbReference type="NCBI Taxonomy" id="375"/>
    <lineage>
        <taxon>Bacteria</taxon>
        <taxon>Pseudomonadati</taxon>
        <taxon>Pseudomonadota</taxon>
        <taxon>Alphaproteobacteria</taxon>
        <taxon>Hyphomicrobiales</taxon>
        <taxon>Nitrobacteraceae</taxon>
        <taxon>Bradyrhizobium</taxon>
    </lineage>
</organism>
<name>A0ABV2RL87_BRAJP</name>
<gene>
    <name evidence="1" type="ORF">ABIF63_001810</name>
</gene>
<accession>A0ABV2RL87</accession>